<evidence type="ECO:0000313" key="2">
    <source>
        <dbReference type="EMBL" id="OIW30689.1"/>
    </source>
</evidence>
<gene>
    <name evidence="2" type="ORF">CONLIGDRAFT_630639</name>
</gene>
<name>A0A1J7JBL5_9PEZI</name>
<keyword evidence="1" id="KW-0732">Signal</keyword>
<protein>
    <recommendedName>
        <fullName evidence="4">CBM-cenC domain-containing protein</fullName>
    </recommendedName>
</protein>
<dbReference type="AlphaFoldDB" id="A0A1J7JBL5"/>
<dbReference type="Proteomes" id="UP000182658">
    <property type="component" value="Unassembled WGS sequence"/>
</dbReference>
<feature type="signal peptide" evidence="1">
    <location>
        <begin position="1"/>
        <end position="20"/>
    </location>
</feature>
<evidence type="ECO:0000256" key="1">
    <source>
        <dbReference type="SAM" id="SignalP"/>
    </source>
</evidence>
<feature type="chain" id="PRO_5013063321" description="CBM-cenC domain-containing protein" evidence="1">
    <location>
        <begin position="21"/>
        <end position="381"/>
    </location>
</feature>
<proteinExistence type="predicted"/>
<sequence length="381" mass="40365">MRTRAQLLSALLLGPIGAIADCSHNNCLRAVIGDAFPTRNGAADCSSYLRVTVTPPTSTFTVTQTVPTLIVESSTVVDVSTAIETVVASTETDYFEGTATIEQTSTEIDVSTTTRTVDPNGLAARQATASGSAFPAYASPCTSFAKYASACSCLSYFPDTITVAAPSTTITVVSTSSSTSTEVTTTSTTATLDLSVTETTLITSTVSVSTTDATTTTSTTATAVATNIVKNGRFENQLTSWTITRDSQVSASTVRSGSNSVLKTGNMYNNNLFEMRQLLNGVSGTTYTCHYDWLFTNYYATQYRDGNTYVPYIHVYMNDVIFDNVTPEPPNTPGQWYTSTFTFTSSGGDTLWFDCASPQARTGSGGGANYLSLDNVSCVAS</sequence>
<keyword evidence="3" id="KW-1185">Reference proteome</keyword>
<dbReference type="Gene3D" id="2.60.120.260">
    <property type="entry name" value="Galactose-binding domain-like"/>
    <property type="match status" value="1"/>
</dbReference>
<dbReference type="OrthoDB" id="5153173at2759"/>
<dbReference type="InParanoid" id="A0A1J7JBL5"/>
<organism evidence="2 3">
    <name type="scientific">Coniochaeta ligniaria NRRL 30616</name>
    <dbReference type="NCBI Taxonomy" id="1408157"/>
    <lineage>
        <taxon>Eukaryota</taxon>
        <taxon>Fungi</taxon>
        <taxon>Dikarya</taxon>
        <taxon>Ascomycota</taxon>
        <taxon>Pezizomycotina</taxon>
        <taxon>Sordariomycetes</taxon>
        <taxon>Sordariomycetidae</taxon>
        <taxon>Coniochaetales</taxon>
        <taxon>Coniochaetaceae</taxon>
        <taxon>Coniochaeta</taxon>
    </lineage>
</organism>
<accession>A0A1J7JBL5</accession>
<reference evidence="2 3" key="1">
    <citation type="submission" date="2016-10" db="EMBL/GenBank/DDBJ databases">
        <title>Draft genome sequence of Coniochaeta ligniaria NRRL30616, a lignocellulolytic fungus for bioabatement of inhibitors in plant biomass hydrolysates.</title>
        <authorList>
            <consortium name="DOE Joint Genome Institute"/>
            <person name="Jimenez D.J."/>
            <person name="Hector R.E."/>
            <person name="Riley R."/>
            <person name="Sun H."/>
            <person name="Grigoriev I.V."/>
            <person name="Van Elsas J.D."/>
            <person name="Nichols N.N."/>
        </authorList>
    </citation>
    <scope>NUCLEOTIDE SEQUENCE [LARGE SCALE GENOMIC DNA]</scope>
    <source>
        <strain evidence="2 3">NRRL 30616</strain>
    </source>
</reference>
<evidence type="ECO:0008006" key="4">
    <source>
        <dbReference type="Google" id="ProtNLM"/>
    </source>
</evidence>
<evidence type="ECO:0000313" key="3">
    <source>
        <dbReference type="Proteomes" id="UP000182658"/>
    </source>
</evidence>
<dbReference type="STRING" id="1408157.A0A1J7JBL5"/>
<dbReference type="EMBL" id="KV875096">
    <property type="protein sequence ID" value="OIW30689.1"/>
    <property type="molecule type" value="Genomic_DNA"/>
</dbReference>